<comment type="function">
    <text evidence="1">Removes the phosphate from trehalose 6-phosphate to produce free trehalose.</text>
</comment>
<keyword evidence="1" id="KW-0460">Magnesium</keyword>
<dbReference type="OrthoDB" id="9816160at2"/>
<keyword evidence="3" id="KW-1185">Reference proteome</keyword>
<dbReference type="Proteomes" id="UP000004208">
    <property type="component" value="Unassembled WGS sequence"/>
</dbReference>
<dbReference type="SUPFAM" id="SSF56784">
    <property type="entry name" value="HAD-like"/>
    <property type="match status" value="1"/>
</dbReference>
<dbReference type="STRING" id="585529.HMPREF0291_10892"/>
<name>D7WA17_9CORY</name>
<dbReference type="Gene3D" id="3.40.50.1000">
    <property type="entry name" value="HAD superfamily/HAD-like"/>
    <property type="match status" value="1"/>
</dbReference>
<dbReference type="RefSeq" id="WP_005288593.1">
    <property type="nucleotide sequence ID" value="NZ_CM000961.1"/>
</dbReference>
<dbReference type="GO" id="GO:0004805">
    <property type="term" value="F:trehalose-phosphatase activity"/>
    <property type="evidence" value="ECO:0007669"/>
    <property type="project" value="UniProtKB-EC"/>
</dbReference>
<dbReference type="UniPathway" id="UPA00299"/>
<dbReference type="NCBIfam" id="TIGR00685">
    <property type="entry name" value="T6PP"/>
    <property type="match status" value="1"/>
</dbReference>
<comment type="catalytic activity">
    <reaction evidence="1">
        <text>alpha,alpha-trehalose 6-phosphate + H2O = alpha,alpha-trehalose + phosphate</text>
        <dbReference type="Rhea" id="RHEA:23420"/>
        <dbReference type="ChEBI" id="CHEBI:15377"/>
        <dbReference type="ChEBI" id="CHEBI:16551"/>
        <dbReference type="ChEBI" id="CHEBI:43474"/>
        <dbReference type="ChEBI" id="CHEBI:58429"/>
        <dbReference type="EC" id="3.1.3.12"/>
    </reaction>
</comment>
<proteinExistence type="inferred from homology"/>
<dbReference type="HOGENOM" id="CLU_037265_2_1_11"/>
<organism evidence="2 3">
    <name type="scientific">Corynebacterium genitalium ATCC 33030</name>
    <dbReference type="NCBI Taxonomy" id="585529"/>
    <lineage>
        <taxon>Bacteria</taxon>
        <taxon>Bacillati</taxon>
        <taxon>Actinomycetota</taxon>
        <taxon>Actinomycetes</taxon>
        <taxon>Mycobacteriales</taxon>
        <taxon>Corynebacteriaceae</taxon>
        <taxon>Corynebacterium</taxon>
    </lineage>
</organism>
<comment type="pathway">
    <text evidence="1">Glycan biosynthesis; trehalose biosynthesis.</text>
</comment>
<evidence type="ECO:0000313" key="3">
    <source>
        <dbReference type="Proteomes" id="UP000004208"/>
    </source>
</evidence>
<dbReference type="EMBL" id="ACLJ02000001">
    <property type="protein sequence ID" value="EFK55634.1"/>
    <property type="molecule type" value="Genomic_DNA"/>
</dbReference>
<sequence>MTDAFDPRPALDSLARTKKLLVCVDFDGTICELHTDAYAVTPNPDAIAALEDLSLMRDTTVAVLSGRHLDGLRIVCPLDAPVILVGSHGAEPTEGGPQLDGAQRAYLDRVSARLNEIVAGSAPAFVENKPYQRVLHVAKLAESDPARAQSLIDAALALSPDTLHGNAGSPGHNVVEFSVVDTTKGTWLGAEKQKHTATLFAGDDVTDETALTVLDPAAGDVGIKIVRSAARGTAADAATGDSATVDTAAQFRLGGVAEMADYLVTLAAARRSALG</sequence>
<protein>
    <recommendedName>
        <fullName evidence="1">Trehalose 6-phosphate phosphatase</fullName>
        <ecNumber evidence="1">3.1.3.12</ecNumber>
    </recommendedName>
</protein>
<comment type="similarity">
    <text evidence="1">Belongs to the trehalose phosphatase family.</text>
</comment>
<gene>
    <name evidence="2" type="primary">otsB</name>
    <name evidence="2" type="ORF">HMPREF0291_10892</name>
</gene>
<comment type="cofactor">
    <cofactor evidence="1">
        <name>Mg(2+)</name>
        <dbReference type="ChEBI" id="CHEBI:18420"/>
    </cofactor>
</comment>
<reference evidence="2" key="1">
    <citation type="submission" date="2010-06" db="EMBL/GenBank/DDBJ databases">
        <authorList>
            <person name="Muzny D."/>
            <person name="Qin X."/>
            <person name="Buhay C."/>
            <person name="Dugan-Rocha S."/>
            <person name="Ding Y."/>
            <person name="Chen G."/>
            <person name="Hawes A."/>
            <person name="Holder M."/>
            <person name="Jhangiani S."/>
            <person name="Johnson A."/>
            <person name="Khan Z."/>
            <person name="Li Z."/>
            <person name="Liu W."/>
            <person name="Liu X."/>
            <person name="Perez L."/>
            <person name="Shen H."/>
            <person name="Wang Q."/>
            <person name="Watt J."/>
            <person name="Xi L."/>
            <person name="Xin Y."/>
            <person name="Zhou J."/>
            <person name="Deng J."/>
            <person name="Jiang H."/>
            <person name="Liu Y."/>
            <person name="Qu J."/>
            <person name="Song X.-Z."/>
            <person name="Zhang L."/>
            <person name="Villasana D."/>
            <person name="Johnson A."/>
            <person name="Liu J."/>
            <person name="Liyanage D."/>
            <person name="Lorensuhewa L."/>
            <person name="Robinson T."/>
            <person name="Song A."/>
            <person name="Song B.-B."/>
            <person name="Dinh H."/>
            <person name="Thornton R."/>
            <person name="Coyle M."/>
            <person name="Francisco L."/>
            <person name="Jackson L."/>
            <person name="Javaid M."/>
            <person name="Korchina V."/>
            <person name="Kovar C."/>
            <person name="Mata R."/>
            <person name="Mathew T."/>
            <person name="Ngo R."/>
            <person name="Nguyen L."/>
            <person name="Nguyen N."/>
            <person name="Okwuonu G."/>
            <person name="Ongeri F."/>
            <person name="Pham C."/>
            <person name="Simmons D."/>
            <person name="Wilczek-Boney K."/>
            <person name="Hale W."/>
            <person name="Jakkamsetti A."/>
            <person name="Pham P."/>
            <person name="Ruth R."/>
            <person name="San Lucas F."/>
            <person name="Warren J."/>
            <person name="Zhang J."/>
            <person name="Zhao Z."/>
            <person name="Zhou C."/>
            <person name="Zhu D."/>
            <person name="Lee S."/>
            <person name="Bess C."/>
            <person name="Blankenburg K."/>
            <person name="Forbes L."/>
            <person name="Fu Q."/>
            <person name="Gubbala S."/>
            <person name="Hirani K."/>
            <person name="Jayaseelan J.C."/>
            <person name="Lara F."/>
            <person name="Munidasa M."/>
            <person name="Palculict T."/>
            <person name="Patil S."/>
            <person name="Pu L.-L."/>
            <person name="Saada N."/>
            <person name="Tang L."/>
            <person name="Weissenberger G."/>
            <person name="Zhu Y."/>
            <person name="Hemphill L."/>
            <person name="Shang Y."/>
            <person name="Youmans B."/>
            <person name="Ayvaz T."/>
            <person name="Ross M."/>
            <person name="Santibanez J."/>
            <person name="Aqrawi P."/>
            <person name="Gross S."/>
            <person name="Joshi V."/>
            <person name="Fowler G."/>
            <person name="Nazareth L."/>
            <person name="Reid J."/>
            <person name="Worley K."/>
            <person name="Petrosino J."/>
            <person name="Highlander S."/>
            <person name="Gibbs R."/>
        </authorList>
    </citation>
    <scope>NUCLEOTIDE SEQUENCE [LARGE SCALE GENOMIC DNA]</scope>
    <source>
        <strain evidence="2">ATCC 33030</strain>
    </source>
</reference>
<dbReference type="EC" id="3.1.3.12" evidence="1"/>
<dbReference type="InterPro" id="IPR036412">
    <property type="entry name" value="HAD-like_sf"/>
</dbReference>
<comment type="caution">
    <text evidence="2">The sequence shown here is derived from an EMBL/GenBank/DDBJ whole genome shotgun (WGS) entry which is preliminary data.</text>
</comment>
<dbReference type="InterPro" id="IPR023214">
    <property type="entry name" value="HAD_sf"/>
</dbReference>
<dbReference type="eggNOG" id="COG1877">
    <property type="taxonomic scope" value="Bacteria"/>
</dbReference>
<dbReference type="InterPro" id="IPR003337">
    <property type="entry name" value="Trehalose_PPase"/>
</dbReference>
<evidence type="ECO:0000313" key="2">
    <source>
        <dbReference type="EMBL" id="EFK55634.1"/>
    </source>
</evidence>
<dbReference type="GO" id="GO:0046872">
    <property type="term" value="F:metal ion binding"/>
    <property type="evidence" value="ECO:0007669"/>
    <property type="project" value="UniProtKB-KW"/>
</dbReference>
<dbReference type="GO" id="GO:0005992">
    <property type="term" value="P:trehalose biosynthetic process"/>
    <property type="evidence" value="ECO:0007669"/>
    <property type="project" value="UniProtKB-UniPathway"/>
</dbReference>
<keyword evidence="1 2" id="KW-0378">Hydrolase</keyword>
<dbReference type="AlphaFoldDB" id="D7WA17"/>
<evidence type="ECO:0000256" key="1">
    <source>
        <dbReference type="RuleBase" id="RU361117"/>
    </source>
</evidence>
<dbReference type="Gene3D" id="3.30.70.1020">
    <property type="entry name" value="Trehalose-6-phosphate phosphatase related protein, domain 2"/>
    <property type="match status" value="1"/>
</dbReference>
<dbReference type="Pfam" id="PF02358">
    <property type="entry name" value="Trehalose_PPase"/>
    <property type="match status" value="1"/>
</dbReference>
<keyword evidence="1" id="KW-0479">Metal-binding</keyword>
<accession>D7WA17</accession>